<name>A0ABS2QZ03_9BACI</name>
<dbReference type="Pfam" id="PF00583">
    <property type="entry name" value="Acetyltransf_1"/>
    <property type="match status" value="1"/>
</dbReference>
<dbReference type="InterPro" id="IPR000182">
    <property type="entry name" value="GNAT_dom"/>
</dbReference>
<dbReference type="SUPFAM" id="SSF55729">
    <property type="entry name" value="Acyl-CoA N-acyltransferases (Nat)"/>
    <property type="match status" value="1"/>
</dbReference>
<evidence type="ECO:0000313" key="2">
    <source>
        <dbReference type="EMBL" id="MBM7703936.1"/>
    </source>
</evidence>
<evidence type="ECO:0000313" key="3">
    <source>
        <dbReference type="Proteomes" id="UP000809829"/>
    </source>
</evidence>
<accession>A0ABS2QZ03</accession>
<organism evidence="2 3">
    <name type="scientific">Priestia iocasae</name>
    <dbReference type="NCBI Taxonomy" id="2291674"/>
    <lineage>
        <taxon>Bacteria</taxon>
        <taxon>Bacillati</taxon>
        <taxon>Bacillota</taxon>
        <taxon>Bacilli</taxon>
        <taxon>Bacillales</taxon>
        <taxon>Bacillaceae</taxon>
        <taxon>Priestia</taxon>
    </lineage>
</organism>
<reference evidence="2 3" key="1">
    <citation type="submission" date="2021-01" db="EMBL/GenBank/DDBJ databases">
        <title>Genomic Encyclopedia of Type Strains, Phase IV (KMG-IV): sequencing the most valuable type-strain genomes for metagenomic binning, comparative biology and taxonomic classification.</title>
        <authorList>
            <person name="Goeker M."/>
        </authorList>
    </citation>
    <scope>NUCLEOTIDE SEQUENCE [LARGE SCALE GENOMIC DNA]</scope>
    <source>
        <strain evidence="2 3">DSM 104297</strain>
    </source>
</reference>
<dbReference type="Proteomes" id="UP000809829">
    <property type="component" value="Unassembled WGS sequence"/>
</dbReference>
<sequence length="146" mass="17164">MNRELVNIKQLLSISELSEAFPLMHQLRPHLTEESFLKTVKEMKEGGYQLFALCEEDEMVALAGVIIITNLYYGRHVYVYDLVTSNEHRSKGYGEQLLSYIEEWGQKNECEHVALSSANYRTDAHRFYEEKMNYTRPSYVFLKKIN</sequence>
<dbReference type="CDD" id="cd04301">
    <property type="entry name" value="NAT_SF"/>
    <property type="match status" value="1"/>
</dbReference>
<feature type="domain" description="N-acetyltransferase" evidence="1">
    <location>
        <begin position="6"/>
        <end position="146"/>
    </location>
</feature>
<dbReference type="Gene3D" id="3.40.630.30">
    <property type="match status" value="1"/>
</dbReference>
<dbReference type="InterPro" id="IPR016181">
    <property type="entry name" value="Acyl_CoA_acyltransferase"/>
</dbReference>
<protein>
    <submittedName>
        <fullName evidence="2">GNAT superfamily N-acetyltransferase</fullName>
    </submittedName>
</protein>
<dbReference type="EMBL" id="JAFBFC010000004">
    <property type="protein sequence ID" value="MBM7703936.1"/>
    <property type="molecule type" value="Genomic_DNA"/>
</dbReference>
<dbReference type="RefSeq" id="WP_338038920.1">
    <property type="nucleotide sequence ID" value="NZ_JAFBFC010000004.1"/>
</dbReference>
<proteinExistence type="predicted"/>
<gene>
    <name evidence="2" type="ORF">JOC83_002785</name>
</gene>
<comment type="caution">
    <text evidence="2">The sequence shown here is derived from an EMBL/GenBank/DDBJ whole genome shotgun (WGS) entry which is preliminary data.</text>
</comment>
<keyword evidence="3" id="KW-1185">Reference proteome</keyword>
<dbReference type="PROSITE" id="PS51186">
    <property type="entry name" value="GNAT"/>
    <property type="match status" value="1"/>
</dbReference>
<evidence type="ECO:0000259" key="1">
    <source>
        <dbReference type="PROSITE" id="PS51186"/>
    </source>
</evidence>